<dbReference type="OrthoDB" id="3250784at2759"/>
<feature type="transmembrane region" description="Helical" evidence="1">
    <location>
        <begin position="59"/>
        <end position="79"/>
    </location>
</feature>
<dbReference type="HOGENOM" id="CLU_515052_0_0_1"/>
<keyword evidence="1" id="KW-0812">Transmembrane</keyword>
<feature type="transmembrane region" description="Helical" evidence="1">
    <location>
        <begin position="444"/>
        <end position="466"/>
    </location>
</feature>
<feature type="transmembrane region" description="Helical" evidence="1">
    <location>
        <begin position="115"/>
        <end position="136"/>
    </location>
</feature>
<name>A0A0C3M8U4_9AGAM</name>
<keyword evidence="1" id="KW-0472">Membrane</keyword>
<dbReference type="Proteomes" id="UP000054248">
    <property type="component" value="Unassembled WGS sequence"/>
</dbReference>
<dbReference type="AlphaFoldDB" id="A0A0C3M8U4"/>
<keyword evidence="1" id="KW-1133">Transmembrane helix</keyword>
<protein>
    <submittedName>
        <fullName evidence="2">Uncharacterized protein</fullName>
    </submittedName>
</protein>
<accession>A0A0C3M8U4</accession>
<evidence type="ECO:0000313" key="3">
    <source>
        <dbReference type="Proteomes" id="UP000054248"/>
    </source>
</evidence>
<proteinExistence type="predicted"/>
<gene>
    <name evidence="2" type="ORF">M407DRAFT_5819</name>
</gene>
<evidence type="ECO:0000313" key="2">
    <source>
        <dbReference type="EMBL" id="KIO30147.1"/>
    </source>
</evidence>
<keyword evidence="3" id="KW-1185">Reference proteome</keyword>
<sequence>MDLRRAESPDSITCVFHHAESKPQTAVSSAFEEKIALAPNQQWTAQRAKPGLLGLLPTAAVLIMTLGFVALILGVLLWFQCEEIQGGRGIMAAFRTGYFETVEGYSHELNPKSHLWVLTISSLAVWLAHQAFGVFFHPFDCGSLRLLGTIMEPGATAENVSRIYVASDSCAWGNDMGFRAMTNSSEARFHTRIVGEDTAVVIRGPNYAELNNTNFNVTTFAARTNCVSINHLCKQEDGVTVNCTSAGYPQLPYFRGNQSGGPSLDQVPSRVFGIVDGNLLGRQSGGFDGLAFSTNPTKLVVQLQWEPLEQGVMDGIHAITTPTDLAIDRLPHKPTLYASCDLTFFDAIIRWHGVEKEWYLVNTTVSSSERASTLWLPVIWQHATEQLAANLMHTARRDPRDGVMAELGRNLAKLSLATAAGFYSPNEVLDLDKTEAILVSAYPVLPVMALIMLLCTYALIALALFVSSCYLRDESIIVPPGGPGSRDEEVEPSMLTLAQRWLTNPLPLVGSAFPRGDGLDGTRSAAYYAINAAYDGDDAHTRLAIGLNGDNFRFWIDIEWTSAGVSGSGTDSGSTVGLVGVTGALTVTSVTSRSWTVFRRLWRLVVDRIEVGTPLPATG</sequence>
<reference evidence="2 3" key="1">
    <citation type="submission" date="2014-04" db="EMBL/GenBank/DDBJ databases">
        <authorList>
            <consortium name="DOE Joint Genome Institute"/>
            <person name="Kuo A."/>
            <person name="Girlanda M."/>
            <person name="Perotto S."/>
            <person name="Kohler A."/>
            <person name="Nagy L.G."/>
            <person name="Floudas D."/>
            <person name="Copeland A."/>
            <person name="Barry K.W."/>
            <person name="Cichocki N."/>
            <person name="Veneault-Fourrey C."/>
            <person name="LaButti K."/>
            <person name="Lindquist E.A."/>
            <person name="Lipzen A."/>
            <person name="Lundell T."/>
            <person name="Morin E."/>
            <person name="Murat C."/>
            <person name="Sun H."/>
            <person name="Tunlid A."/>
            <person name="Henrissat B."/>
            <person name="Grigoriev I.V."/>
            <person name="Hibbett D.S."/>
            <person name="Martin F."/>
            <person name="Nordberg H.P."/>
            <person name="Cantor M.N."/>
            <person name="Hua S.X."/>
        </authorList>
    </citation>
    <scope>NUCLEOTIDE SEQUENCE [LARGE SCALE GENOMIC DNA]</scope>
    <source>
        <strain evidence="2 3">MUT 4182</strain>
    </source>
</reference>
<evidence type="ECO:0000256" key="1">
    <source>
        <dbReference type="SAM" id="Phobius"/>
    </source>
</evidence>
<reference evidence="3" key="2">
    <citation type="submission" date="2015-01" db="EMBL/GenBank/DDBJ databases">
        <title>Evolutionary Origins and Diversification of the Mycorrhizal Mutualists.</title>
        <authorList>
            <consortium name="DOE Joint Genome Institute"/>
            <consortium name="Mycorrhizal Genomics Consortium"/>
            <person name="Kohler A."/>
            <person name="Kuo A."/>
            <person name="Nagy L.G."/>
            <person name="Floudas D."/>
            <person name="Copeland A."/>
            <person name="Barry K.W."/>
            <person name="Cichocki N."/>
            <person name="Veneault-Fourrey C."/>
            <person name="LaButti K."/>
            <person name="Lindquist E.A."/>
            <person name="Lipzen A."/>
            <person name="Lundell T."/>
            <person name="Morin E."/>
            <person name="Murat C."/>
            <person name="Riley R."/>
            <person name="Ohm R."/>
            <person name="Sun H."/>
            <person name="Tunlid A."/>
            <person name="Henrissat B."/>
            <person name="Grigoriev I.V."/>
            <person name="Hibbett D.S."/>
            <person name="Martin F."/>
        </authorList>
    </citation>
    <scope>NUCLEOTIDE SEQUENCE [LARGE SCALE GENOMIC DNA]</scope>
    <source>
        <strain evidence="3">MUT 4182</strain>
    </source>
</reference>
<dbReference type="EMBL" id="KN822975">
    <property type="protein sequence ID" value="KIO30147.1"/>
    <property type="molecule type" value="Genomic_DNA"/>
</dbReference>
<organism evidence="2 3">
    <name type="scientific">Tulasnella calospora MUT 4182</name>
    <dbReference type="NCBI Taxonomy" id="1051891"/>
    <lineage>
        <taxon>Eukaryota</taxon>
        <taxon>Fungi</taxon>
        <taxon>Dikarya</taxon>
        <taxon>Basidiomycota</taxon>
        <taxon>Agaricomycotina</taxon>
        <taxon>Agaricomycetes</taxon>
        <taxon>Cantharellales</taxon>
        <taxon>Tulasnellaceae</taxon>
        <taxon>Tulasnella</taxon>
    </lineage>
</organism>
<dbReference type="STRING" id="1051891.A0A0C3M8U4"/>